<name>A0A4Y7LNF5_9CRUS</name>
<feature type="compositionally biased region" description="Basic and acidic residues" evidence="7">
    <location>
        <begin position="67"/>
        <end position="82"/>
    </location>
</feature>
<feature type="compositionally biased region" description="Polar residues" evidence="7">
    <location>
        <begin position="50"/>
        <end position="63"/>
    </location>
</feature>
<evidence type="ECO:0000256" key="3">
    <source>
        <dbReference type="ARBA" id="ARBA00023117"/>
    </source>
</evidence>
<dbReference type="EMBL" id="LR000117">
    <property type="protein sequence ID" value="SVE69736.1"/>
    <property type="molecule type" value="mRNA"/>
</dbReference>
<sequence>MGSKKHKKHKSDRWDRYESAQGQDNTADRPQLRLILKVGGGHTPDPPDQGTHSGRQAVTNIQYSAEDESRQSSHYSEGGEREKHKKKKEKKKKKNKDKDKEKRKHKHHKEKKRKDRDESAGAEESFQYQVVSVQPTAASSHISALSPRPILKISTTPVDPSASSSSGLISTPSSRGVRTSLRPRPERPALQKLLELLLPTLERKDPRQFFAWPVTDNIAPGYSTIIPKPMDFSTMKQKIEDNQYRTLHEFSDDFALMCNNAMTYNQPDTVYYKAAKRLLHAGLRNLTPEKVRPFVPTISNFGELTVAHLGFEPLEESFKAFAIRQEQSADSMETADHDMEMGFSSGGETAVETARDIFLKNETPSKNAMEGLPDDLTSDEILEQVQEAAQIAANKMRYQHPNAKMGFMRQRKDGTTSLAILVPSDASVQPGSKEVPITLGALTGKIQPGPGTGQLIGFREDRRNLAKPVKPLYYGPFGSYAPSYDSTFSNLSKEESDLVQSTYGEETGVPYAESILDFVRDCDHALHIADDLLNLMTHGEHSAVARILEEKRRIHQQQVMQQIEQEQLQQLQQQQQHQYLQSQQASIEALNLDSLRSLEDLGIDVSFLDTFEAQIKTEQKIRETSQNYLNETGSLISSLERVQRERLSKTPPPHLSNIMGPSDLELQLVEKITEGIVYVSKQSAPAEVVSVSGVRKAMGVAVDPSAVPASVSKPMVVDDQRDIEKPIS</sequence>
<dbReference type="PRINTS" id="PR00503">
    <property type="entry name" value="BROMODOMAIN"/>
</dbReference>
<evidence type="ECO:0000256" key="2">
    <source>
        <dbReference type="ARBA" id="ARBA00023015"/>
    </source>
</evidence>
<dbReference type="AlphaFoldDB" id="A0A4Y7LNF5"/>
<feature type="compositionally biased region" description="Basic residues" evidence="7">
    <location>
        <begin position="1"/>
        <end position="11"/>
    </location>
</feature>
<protein>
    <submittedName>
        <fullName evidence="9">EOG090X04G3</fullName>
    </submittedName>
</protein>
<evidence type="ECO:0000313" key="9">
    <source>
        <dbReference type="EMBL" id="SVE69736.1"/>
    </source>
</evidence>
<keyword evidence="2" id="KW-0805">Transcription regulation</keyword>
<organism evidence="9">
    <name type="scientific">Eubosmina coregoni</name>
    <dbReference type="NCBI Taxonomy" id="186181"/>
    <lineage>
        <taxon>Eukaryota</taxon>
        <taxon>Metazoa</taxon>
        <taxon>Ecdysozoa</taxon>
        <taxon>Arthropoda</taxon>
        <taxon>Crustacea</taxon>
        <taxon>Branchiopoda</taxon>
        <taxon>Diplostraca</taxon>
        <taxon>Cladocera</taxon>
        <taxon>Anomopoda</taxon>
        <taxon>Bosminidae</taxon>
        <taxon>Eubosmina</taxon>
    </lineage>
</organism>
<dbReference type="SUPFAM" id="SSF47370">
    <property type="entry name" value="Bromodomain"/>
    <property type="match status" value="1"/>
</dbReference>
<accession>A0A4Y7LNF5</accession>
<evidence type="ECO:0000259" key="8">
    <source>
        <dbReference type="PROSITE" id="PS50014"/>
    </source>
</evidence>
<gene>
    <name evidence="9" type="primary">EOG090X04G3</name>
</gene>
<dbReference type="InterPro" id="IPR001487">
    <property type="entry name" value="Bromodomain"/>
</dbReference>
<proteinExistence type="evidence at transcript level"/>
<feature type="compositionally biased region" description="Basic residues" evidence="7">
    <location>
        <begin position="83"/>
        <end position="114"/>
    </location>
</feature>
<dbReference type="PANTHER" id="PTHR22881:SF27">
    <property type="entry name" value="BROMODOMAIN CONTAINING 7_9"/>
    <property type="match status" value="1"/>
</dbReference>
<comment type="subcellular location">
    <subcellularLocation>
        <location evidence="1">Nucleus</location>
    </subcellularLocation>
</comment>
<reference evidence="9" key="1">
    <citation type="submission" date="2018-08" db="EMBL/GenBank/DDBJ databases">
        <authorList>
            <person name="Cornetti L."/>
        </authorList>
    </citation>
    <scope>NUCLEOTIDE SEQUENCE</scope>
    <source>
        <strain evidence="9">FI-BAL1-1</strain>
    </source>
</reference>
<evidence type="ECO:0000256" key="4">
    <source>
        <dbReference type="ARBA" id="ARBA00023163"/>
    </source>
</evidence>
<evidence type="ECO:0000256" key="6">
    <source>
        <dbReference type="PROSITE-ProRule" id="PRU00035"/>
    </source>
</evidence>
<keyword evidence="4" id="KW-0804">Transcription</keyword>
<dbReference type="SMART" id="SM00297">
    <property type="entry name" value="BROMO"/>
    <property type="match status" value="1"/>
</dbReference>
<dbReference type="GO" id="GO:0005634">
    <property type="term" value="C:nucleus"/>
    <property type="evidence" value="ECO:0007669"/>
    <property type="project" value="UniProtKB-SubCell"/>
</dbReference>
<feature type="domain" description="Bromo" evidence="8">
    <location>
        <begin position="202"/>
        <end position="272"/>
    </location>
</feature>
<keyword evidence="3 6" id="KW-0103">Bromodomain</keyword>
<dbReference type="Gene3D" id="1.20.920.10">
    <property type="entry name" value="Bromodomain-like"/>
    <property type="match status" value="1"/>
</dbReference>
<evidence type="ECO:0000256" key="7">
    <source>
        <dbReference type="SAM" id="MobiDB-lite"/>
    </source>
</evidence>
<dbReference type="PANTHER" id="PTHR22881">
    <property type="entry name" value="BROMODOMAIN CONTAINING PROTEIN"/>
    <property type="match status" value="1"/>
</dbReference>
<feature type="region of interest" description="Disordered" evidence="7">
    <location>
        <begin position="155"/>
        <end position="185"/>
    </location>
</feature>
<keyword evidence="5" id="KW-0539">Nucleus</keyword>
<dbReference type="InterPro" id="IPR051831">
    <property type="entry name" value="Bromodomain_contain_prot"/>
</dbReference>
<dbReference type="Pfam" id="PF12024">
    <property type="entry name" value="DUF3512"/>
    <property type="match status" value="1"/>
</dbReference>
<feature type="region of interest" description="Disordered" evidence="7">
    <location>
        <begin position="1"/>
        <end position="123"/>
    </location>
</feature>
<evidence type="ECO:0000256" key="5">
    <source>
        <dbReference type="ARBA" id="ARBA00023242"/>
    </source>
</evidence>
<evidence type="ECO:0000256" key="1">
    <source>
        <dbReference type="ARBA" id="ARBA00004123"/>
    </source>
</evidence>
<dbReference type="Pfam" id="PF00439">
    <property type="entry name" value="Bromodomain"/>
    <property type="match status" value="1"/>
</dbReference>
<dbReference type="PROSITE" id="PS50014">
    <property type="entry name" value="BROMODOMAIN_2"/>
    <property type="match status" value="1"/>
</dbReference>
<dbReference type="InterPro" id="IPR036427">
    <property type="entry name" value="Bromodomain-like_sf"/>
</dbReference>
<feature type="compositionally biased region" description="Low complexity" evidence="7">
    <location>
        <begin position="161"/>
        <end position="174"/>
    </location>
</feature>
<dbReference type="GO" id="GO:0006357">
    <property type="term" value="P:regulation of transcription by RNA polymerase II"/>
    <property type="evidence" value="ECO:0007669"/>
    <property type="project" value="TreeGrafter"/>
</dbReference>
<dbReference type="InterPro" id="IPR021900">
    <property type="entry name" value="DUF3512"/>
</dbReference>